<evidence type="ECO:0000259" key="8">
    <source>
        <dbReference type="PROSITE" id="PS51469"/>
    </source>
</evidence>
<dbReference type="PROSITE" id="PS51469">
    <property type="entry name" value="SUN"/>
    <property type="match status" value="1"/>
</dbReference>
<evidence type="ECO:0000256" key="4">
    <source>
        <dbReference type="ARBA" id="ARBA00023054"/>
    </source>
</evidence>
<evidence type="ECO:0000256" key="5">
    <source>
        <dbReference type="ARBA" id="ARBA00023136"/>
    </source>
</evidence>
<feature type="compositionally biased region" description="Polar residues" evidence="6">
    <location>
        <begin position="142"/>
        <end position="151"/>
    </location>
</feature>
<dbReference type="Pfam" id="PF07738">
    <property type="entry name" value="Sad1_UNC"/>
    <property type="match status" value="1"/>
</dbReference>
<keyword evidence="10" id="KW-1185">Reference proteome</keyword>
<dbReference type="AlphaFoldDB" id="A0AAE1ZLU6"/>
<feature type="transmembrane region" description="Helical" evidence="7">
    <location>
        <begin position="501"/>
        <end position="523"/>
    </location>
</feature>
<keyword evidence="2 7" id="KW-0812">Transmembrane</keyword>
<gene>
    <name evidence="9" type="ORF">MN116_001473</name>
</gene>
<feature type="transmembrane region" description="Helical" evidence="7">
    <location>
        <begin position="427"/>
        <end position="453"/>
    </location>
</feature>
<evidence type="ECO:0000256" key="3">
    <source>
        <dbReference type="ARBA" id="ARBA00022989"/>
    </source>
</evidence>
<organism evidence="9 10">
    <name type="scientific">Schistosoma mekongi</name>
    <name type="common">Parasitic worm</name>
    <dbReference type="NCBI Taxonomy" id="38744"/>
    <lineage>
        <taxon>Eukaryota</taxon>
        <taxon>Metazoa</taxon>
        <taxon>Spiralia</taxon>
        <taxon>Lophotrochozoa</taxon>
        <taxon>Platyhelminthes</taxon>
        <taxon>Trematoda</taxon>
        <taxon>Digenea</taxon>
        <taxon>Strigeidida</taxon>
        <taxon>Schistosomatoidea</taxon>
        <taxon>Schistosomatidae</taxon>
        <taxon>Schistosoma</taxon>
    </lineage>
</organism>
<name>A0AAE1ZLU6_SCHME</name>
<evidence type="ECO:0000313" key="9">
    <source>
        <dbReference type="EMBL" id="KAK4476267.1"/>
    </source>
</evidence>
<dbReference type="InterPro" id="IPR012919">
    <property type="entry name" value="SUN_dom"/>
</dbReference>
<reference evidence="9" key="2">
    <citation type="journal article" date="2023" name="Infect Dis Poverty">
        <title>Chromosome-scale genome of the human blood fluke Schistosoma mekongi and its implications for public health.</title>
        <authorList>
            <person name="Zhou M."/>
            <person name="Xu L."/>
            <person name="Xu D."/>
            <person name="Chen W."/>
            <person name="Khan J."/>
            <person name="Hu Y."/>
            <person name="Huang H."/>
            <person name="Wei H."/>
            <person name="Zhang Y."/>
            <person name="Chusongsang P."/>
            <person name="Tanasarnprasert K."/>
            <person name="Hu X."/>
            <person name="Limpanont Y."/>
            <person name="Lv Z."/>
        </authorList>
    </citation>
    <scope>NUCLEOTIDE SEQUENCE</scope>
    <source>
        <strain evidence="9">LV_2022a</strain>
    </source>
</reference>
<proteinExistence type="predicted"/>
<feature type="region of interest" description="Disordered" evidence="6">
    <location>
        <begin position="102"/>
        <end position="166"/>
    </location>
</feature>
<feature type="compositionally biased region" description="Polar residues" evidence="6">
    <location>
        <begin position="117"/>
        <end position="130"/>
    </location>
</feature>
<comment type="subcellular location">
    <subcellularLocation>
        <location evidence="1">Membrane</location>
    </subcellularLocation>
</comment>
<keyword evidence="4" id="KW-0175">Coiled coil</keyword>
<dbReference type="Proteomes" id="UP001292079">
    <property type="component" value="Unassembled WGS sequence"/>
</dbReference>
<comment type="caution">
    <text evidence="9">The sequence shown here is derived from an EMBL/GenBank/DDBJ whole genome shotgun (WGS) entry which is preliminary data.</text>
</comment>
<dbReference type="GO" id="GO:0034993">
    <property type="term" value="C:meiotic nuclear membrane microtubule tethering complex"/>
    <property type="evidence" value="ECO:0007669"/>
    <property type="project" value="TreeGrafter"/>
</dbReference>
<accession>A0AAE1ZLU6</accession>
<dbReference type="EMBL" id="JALJAT010000001">
    <property type="protein sequence ID" value="KAK4476267.1"/>
    <property type="molecule type" value="Genomic_DNA"/>
</dbReference>
<reference evidence="9" key="1">
    <citation type="submission" date="2022-04" db="EMBL/GenBank/DDBJ databases">
        <authorList>
            <person name="Xu L."/>
            <person name="Lv Z."/>
        </authorList>
    </citation>
    <scope>NUCLEOTIDE SEQUENCE</scope>
    <source>
        <strain evidence="9">LV_2022a</strain>
    </source>
</reference>
<dbReference type="PANTHER" id="PTHR12911:SF8">
    <property type="entry name" value="KLAROID PROTEIN-RELATED"/>
    <property type="match status" value="1"/>
</dbReference>
<keyword evidence="5 7" id="KW-0472">Membrane</keyword>
<dbReference type="GO" id="GO:0043495">
    <property type="term" value="F:protein-membrane adaptor activity"/>
    <property type="evidence" value="ECO:0007669"/>
    <property type="project" value="TreeGrafter"/>
</dbReference>
<dbReference type="InterPro" id="IPR045119">
    <property type="entry name" value="SUN1-5"/>
</dbReference>
<evidence type="ECO:0000256" key="1">
    <source>
        <dbReference type="ARBA" id="ARBA00004370"/>
    </source>
</evidence>
<evidence type="ECO:0000313" key="10">
    <source>
        <dbReference type="Proteomes" id="UP001292079"/>
    </source>
</evidence>
<feature type="domain" description="SUN" evidence="8">
    <location>
        <begin position="979"/>
        <end position="1139"/>
    </location>
</feature>
<evidence type="ECO:0000256" key="6">
    <source>
        <dbReference type="SAM" id="MobiDB-lite"/>
    </source>
</evidence>
<sequence length="1140" mass="130344">MFDIWKRLNLFTPSVEDIRNSRQPEVASTKMRTYRSTWEEESTFKETLLETNRTDFTYGDSGSYRTDRLRDSWNAPNMSRLPLGSSKFNSSLGLSNRLVTSSSGNIQSLSGRRISSKVESSTMLRTSSSENIDEDINRHSDYSSTNSNTFESRLPKPTARKSGNLGSDYRKIATSEHRISHKLQENNNKLTSTDNAIFHSEQKEYLITAIEPTRRKSQRIASKNQIKSHQSSGYINDDISHDQQTSPFLSVTSTFVYPDDSVIQSSKALQISSQVHNRMSTPLTTNYNPLRKHISSVWQRFSNNNQSSINSSNNFSFNKLKSHAGQKQSRGWLAHHMFGLERDTTGNHNFESKNTENQFLSSDVEEDYDTTTSYRKTKRLTSQNKTLVYSNPPNSSALLSGSVLHHSNVRSCTQQAFRSLRNFSIHLLAFFMAFIYAVGNIILYTLSCLLQLFRWVLTKLVSQKFDSSTTSPKVHSELHSDLLKFQVHTGLSRRQENSRNWCFRLVLPLLVLFPLLLVLSLLFSPTDDASNVSSLKLFPFFSDSNCTYELSESRPDNTQLWSLFSWRARCFYVRYFLSSDLDEDNLISEQKTSWWLWIPFYSSSKFVDQPLLDTDFDKGDLNEVATDKIIEKLTLFSQSITNRLDLLSQSIKVTDDGLTNLKEDSIKKSDIFNLQLIEMRNILDQHINEWNHFHLKYNQSVNQDNNNRLSESLYDGKNSNSIDHGEGFQIESERLLRLANEAANHNIISRINELRNEILQDLIKSEVERNISLLNISVLLSGLHGQLSIRTKQTQHELQKLRSQLMNVNFNRSKKFIDIENDLLQLQNKINLLTLRLSDVEKLNEESKSTSMYIQDELKKCATNEELVKHADVTDHINVAITNLSQLFSTQIREFVQEIIVNELNNSENIDSIFSAYIKQIISAFAKVYIDKLIHNQQLESFPHPSENKTMIAQMIDEALHRFAADRTGLADYALESAGGSIVGTRCTKTYTEGASLFSIFGLPLARLSNSPRTILQPGNNPGDCWPFHGNKGQAVIRLSSPIIVSSVTLEHLPKELAPNGRLDSAPRDFVVKALQSESDEDGIVLGNFIYDVQNKPIQNFYTKEYSKPIQFIELIILSNHGHPKYTCIYRFRVHGNMVT</sequence>
<dbReference type="FunFam" id="2.60.120.260:FF:000009">
    <property type="entry name" value="SUN domain-containing protein 1 isoform X1"/>
    <property type="match status" value="1"/>
</dbReference>
<evidence type="ECO:0000256" key="7">
    <source>
        <dbReference type="SAM" id="Phobius"/>
    </source>
</evidence>
<protein>
    <recommendedName>
        <fullName evidence="8">SUN domain-containing protein</fullName>
    </recommendedName>
</protein>
<keyword evidence="3 7" id="KW-1133">Transmembrane helix</keyword>
<dbReference type="Gene3D" id="2.60.120.260">
    <property type="entry name" value="Galactose-binding domain-like"/>
    <property type="match status" value="1"/>
</dbReference>
<evidence type="ECO:0000256" key="2">
    <source>
        <dbReference type="ARBA" id="ARBA00022692"/>
    </source>
</evidence>
<dbReference type="PANTHER" id="PTHR12911">
    <property type="entry name" value="SAD1/UNC-84-LIKE PROTEIN-RELATED"/>
    <property type="match status" value="1"/>
</dbReference>